<dbReference type="InterPro" id="IPR001048">
    <property type="entry name" value="Asp/Glu/Uridylate_kinase"/>
</dbReference>
<gene>
    <name evidence="8 10" type="primary">proB</name>
    <name evidence="10" type="ORF">IAD41_04590</name>
</gene>
<evidence type="ECO:0000256" key="7">
    <source>
        <dbReference type="ARBA" id="ARBA00022840"/>
    </source>
</evidence>
<keyword evidence="1 8" id="KW-0963">Cytoplasm</keyword>
<dbReference type="GO" id="GO:0004349">
    <property type="term" value="F:glutamate 5-kinase activity"/>
    <property type="evidence" value="ECO:0007669"/>
    <property type="project" value="UniProtKB-UniRule"/>
</dbReference>
<evidence type="ECO:0000256" key="8">
    <source>
        <dbReference type="HAMAP-Rule" id="MF_00456"/>
    </source>
</evidence>
<comment type="catalytic activity">
    <reaction evidence="8">
        <text>L-glutamate + ATP = L-glutamyl 5-phosphate + ADP</text>
        <dbReference type="Rhea" id="RHEA:14877"/>
        <dbReference type="ChEBI" id="CHEBI:29985"/>
        <dbReference type="ChEBI" id="CHEBI:30616"/>
        <dbReference type="ChEBI" id="CHEBI:58274"/>
        <dbReference type="ChEBI" id="CHEBI:456216"/>
        <dbReference type="EC" id="2.7.2.11"/>
    </reaction>
</comment>
<comment type="subcellular location">
    <subcellularLocation>
        <location evidence="8">Cytoplasm</location>
    </subcellularLocation>
</comment>
<dbReference type="PROSITE" id="PS00902">
    <property type="entry name" value="GLUTAMATE_5_KINASE"/>
    <property type="match status" value="1"/>
</dbReference>
<feature type="binding site" evidence="8">
    <location>
        <position position="55"/>
    </location>
    <ligand>
        <name>substrate</name>
    </ligand>
</feature>
<comment type="caution">
    <text evidence="10">The sequence shown here is derived from an EMBL/GenBank/DDBJ whole genome shotgun (WGS) entry which is preliminary data.</text>
</comment>
<sequence>MDRKEFINAKRIVVKLGTNILRNSEGYVSLPRVFSFIEDMASLVKAGKEVILITSGAVGLGRKRLGLEGTTGTALKQACAAIGQGKLMSIYEGGFDTYGLVAAQILLTEDDFSIRTRYLSLRTTLNKLLELGVIPVINQNDTVSNIEVDPRYEHMQVCFSDNDKLSALVASELDADLLLILSDVDGLYEENPKENPDAKLINVVEEVTDEIMALGTDASDGGRGGMRTKLKAARLVTRFGGKVLIANGKIPYVIGKVFAGEEIGTMFLPQTHGLSDKKRWIGYATNIIGKIVVNSGAKKALVEKEKSLLPIGVVDVVHEFNKGDVISIVDEDDNEFARGIVNYDSEACRKVIGSHSDDIIKILGFKNYDAIITRDNITIL</sequence>
<dbReference type="InterPro" id="IPR015947">
    <property type="entry name" value="PUA-like_sf"/>
</dbReference>
<dbReference type="SUPFAM" id="SSF53633">
    <property type="entry name" value="Carbamate kinase-like"/>
    <property type="match status" value="1"/>
</dbReference>
<evidence type="ECO:0000256" key="1">
    <source>
        <dbReference type="ARBA" id="ARBA00022490"/>
    </source>
</evidence>
<dbReference type="PANTHER" id="PTHR43654:SF1">
    <property type="entry name" value="ISOPENTENYL PHOSPHATE KINASE"/>
    <property type="match status" value="1"/>
</dbReference>
<evidence type="ECO:0000256" key="3">
    <source>
        <dbReference type="ARBA" id="ARBA00022650"/>
    </source>
</evidence>
<dbReference type="PROSITE" id="PS50890">
    <property type="entry name" value="PUA"/>
    <property type="match status" value="1"/>
</dbReference>
<dbReference type="CDD" id="cd21157">
    <property type="entry name" value="PUA_G5K"/>
    <property type="match status" value="1"/>
</dbReference>
<evidence type="ECO:0000313" key="11">
    <source>
        <dbReference type="Proteomes" id="UP000824139"/>
    </source>
</evidence>
<dbReference type="AlphaFoldDB" id="A0A9D1FVN9"/>
<dbReference type="InterPro" id="IPR036974">
    <property type="entry name" value="PUA_sf"/>
</dbReference>
<dbReference type="InterPro" id="IPR011529">
    <property type="entry name" value="Glu_5kinase"/>
</dbReference>
<feature type="domain" description="PUA" evidence="9">
    <location>
        <begin position="289"/>
        <end position="372"/>
    </location>
</feature>
<comment type="pathway">
    <text evidence="8">Amino-acid biosynthesis; L-proline biosynthesis; L-glutamate 5-semialdehyde from L-glutamate: step 1/2.</text>
</comment>
<feature type="binding site" evidence="8">
    <location>
        <position position="15"/>
    </location>
    <ligand>
        <name>ATP</name>
        <dbReference type="ChEBI" id="CHEBI:30616"/>
    </ligand>
</feature>
<keyword evidence="3 8" id="KW-0641">Proline biosynthesis</keyword>
<dbReference type="CDD" id="cd04242">
    <property type="entry name" value="AAK_G5K_ProB"/>
    <property type="match status" value="1"/>
</dbReference>
<evidence type="ECO:0000313" key="10">
    <source>
        <dbReference type="EMBL" id="HIS82865.1"/>
    </source>
</evidence>
<keyword evidence="6 8" id="KW-0418">Kinase</keyword>
<dbReference type="PIRSF" id="PIRSF000729">
    <property type="entry name" value="GK"/>
    <property type="match status" value="1"/>
</dbReference>
<dbReference type="GO" id="GO:0005829">
    <property type="term" value="C:cytosol"/>
    <property type="evidence" value="ECO:0007669"/>
    <property type="project" value="TreeGrafter"/>
</dbReference>
<evidence type="ECO:0000256" key="4">
    <source>
        <dbReference type="ARBA" id="ARBA00022679"/>
    </source>
</evidence>
<organism evidence="10 11">
    <name type="scientific">Candidatus Scatenecus faecavium</name>
    <dbReference type="NCBI Taxonomy" id="2840915"/>
    <lineage>
        <taxon>Bacteria</taxon>
        <taxon>Candidatus Scatenecus</taxon>
    </lineage>
</organism>
<keyword evidence="5 8" id="KW-0547">Nucleotide-binding</keyword>
<dbReference type="Pfam" id="PF00696">
    <property type="entry name" value="AA_kinase"/>
    <property type="match status" value="1"/>
</dbReference>
<dbReference type="InterPro" id="IPR019797">
    <property type="entry name" value="Glutamate_5-kinase_CS"/>
</dbReference>
<dbReference type="GO" id="GO:0003723">
    <property type="term" value="F:RNA binding"/>
    <property type="evidence" value="ECO:0007669"/>
    <property type="project" value="InterPro"/>
</dbReference>
<protein>
    <recommendedName>
        <fullName evidence="8">Glutamate 5-kinase</fullName>
        <ecNumber evidence="8">2.7.2.11</ecNumber>
    </recommendedName>
    <alternativeName>
        <fullName evidence="8">Gamma-glutamyl kinase</fullName>
        <shortName evidence="8">GK</shortName>
    </alternativeName>
</protein>
<evidence type="ECO:0000256" key="6">
    <source>
        <dbReference type="ARBA" id="ARBA00022777"/>
    </source>
</evidence>
<feature type="binding site" evidence="8">
    <location>
        <begin position="182"/>
        <end position="183"/>
    </location>
    <ligand>
        <name>ATP</name>
        <dbReference type="ChEBI" id="CHEBI:30616"/>
    </ligand>
</feature>
<comment type="function">
    <text evidence="8">Catalyzes the transfer of a phosphate group to glutamate to form L-glutamate 5-phosphate.</text>
</comment>
<evidence type="ECO:0000256" key="5">
    <source>
        <dbReference type="ARBA" id="ARBA00022741"/>
    </source>
</evidence>
<dbReference type="InterPro" id="IPR001057">
    <property type="entry name" value="Glu/AcGlu_kinase"/>
</dbReference>
<keyword evidence="4 8" id="KW-0808">Transferase</keyword>
<dbReference type="InterPro" id="IPR002478">
    <property type="entry name" value="PUA"/>
</dbReference>
<dbReference type="InterPro" id="IPR041739">
    <property type="entry name" value="G5K_ProB"/>
</dbReference>
<dbReference type="PANTHER" id="PTHR43654">
    <property type="entry name" value="GLUTAMATE 5-KINASE"/>
    <property type="match status" value="1"/>
</dbReference>
<dbReference type="SMART" id="SM00359">
    <property type="entry name" value="PUA"/>
    <property type="match status" value="1"/>
</dbReference>
<comment type="caution">
    <text evidence="8">Lacks conserved residue(s) required for the propagation of feature annotation.</text>
</comment>
<dbReference type="Gene3D" id="2.30.130.10">
    <property type="entry name" value="PUA domain"/>
    <property type="match status" value="1"/>
</dbReference>
<evidence type="ECO:0000256" key="2">
    <source>
        <dbReference type="ARBA" id="ARBA00022605"/>
    </source>
</evidence>
<dbReference type="Proteomes" id="UP000824139">
    <property type="component" value="Unassembled WGS sequence"/>
</dbReference>
<dbReference type="Pfam" id="PF01472">
    <property type="entry name" value="PUA"/>
    <property type="match status" value="1"/>
</dbReference>
<dbReference type="EC" id="2.7.2.11" evidence="8"/>
<feature type="binding site" evidence="8">
    <location>
        <position position="141"/>
    </location>
    <ligand>
        <name>substrate</name>
    </ligand>
</feature>
<dbReference type="InterPro" id="IPR005715">
    <property type="entry name" value="Glu_5kinase/COase_Synthase"/>
</dbReference>
<reference evidence="10" key="1">
    <citation type="submission" date="2020-10" db="EMBL/GenBank/DDBJ databases">
        <authorList>
            <person name="Gilroy R."/>
        </authorList>
    </citation>
    <scope>NUCLEOTIDE SEQUENCE</scope>
    <source>
        <strain evidence="10">CHK152-2994</strain>
    </source>
</reference>
<dbReference type="Gene3D" id="3.40.1160.10">
    <property type="entry name" value="Acetylglutamate kinase-like"/>
    <property type="match status" value="1"/>
</dbReference>
<accession>A0A9D1FVN9</accession>
<dbReference type="NCBIfam" id="TIGR01027">
    <property type="entry name" value="proB"/>
    <property type="match status" value="1"/>
</dbReference>
<dbReference type="EMBL" id="DVJO01000098">
    <property type="protein sequence ID" value="HIS82865.1"/>
    <property type="molecule type" value="Genomic_DNA"/>
</dbReference>
<dbReference type="InterPro" id="IPR036393">
    <property type="entry name" value="AceGlu_kinase-like_sf"/>
</dbReference>
<keyword evidence="7 8" id="KW-0067">ATP-binding</keyword>
<dbReference type="FunFam" id="3.40.1160.10:FF:000006">
    <property type="entry name" value="Glutamate 5-kinase"/>
    <property type="match status" value="1"/>
</dbReference>
<keyword evidence="2 8" id="KW-0028">Amino-acid biosynthesis</keyword>
<dbReference type="HAMAP" id="MF_00456">
    <property type="entry name" value="ProB"/>
    <property type="match status" value="1"/>
</dbReference>
<name>A0A9D1FVN9_9BACT</name>
<evidence type="ECO:0000259" key="9">
    <source>
        <dbReference type="SMART" id="SM00359"/>
    </source>
</evidence>
<proteinExistence type="inferred from homology"/>
<dbReference type="SUPFAM" id="SSF88697">
    <property type="entry name" value="PUA domain-like"/>
    <property type="match status" value="1"/>
</dbReference>
<reference evidence="10" key="2">
    <citation type="journal article" date="2021" name="PeerJ">
        <title>Extensive microbial diversity within the chicken gut microbiome revealed by metagenomics and culture.</title>
        <authorList>
            <person name="Gilroy R."/>
            <person name="Ravi A."/>
            <person name="Getino M."/>
            <person name="Pursley I."/>
            <person name="Horton D.L."/>
            <person name="Alikhan N.F."/>
            <person name="Baker D."/>
            <person name="Gharbi K."/>
            <person name="Hall N."/>
            <person name="Watson M."/>
            <person name="Adriaenssens E.M."/>
            <person name="Foster-Nyarko E."/>
            <person name="Jarju S."/>
            <person name="Secka A."/>
            <person name="Antonio M."/>
            <person name="Oren A."/>
            <person name="Chaudhuri R.R."/>
            <person name="La Ragione R."/>
            <person name="Hildebrand F."/>
            <person name="Pallen M.J."/>
        </authorList>
    </citation>
    <scope>NUCLEOTIDE SEQUENCE</scope>
    <source>
        <strain evidence="10">CHK152-2994</strain>
    </source>
</reference>
<dbReference type="PRINTS" id="PR00474">
    <property type="entry name" value="GLU5KINASE"/>
</dbReference>
<comment type="similarity">
    <text evidence="8">Belongs to the glutamate 5-kinase family.</text>
</comment>
<dbReference type="GO" id="GO:0005524">
    <property type="term" value="F:ATP binding"/>
    <property type="evidence" value="ECO:0007669"/>
    <property type="project" value="UniProtKB-KW"/>
</dbReference>
<feature type="binding site" evidence="8">
    <location>
        <position position="162"/>
    </location>
    <ligand>
        <name>substrate</name>
    </ligand>
</feature>
<dbReference type="GO" id="GO:0055129">
    <property type="term" value="P:L-proline biosynthetic process"/>
    <property type="evidence" value="ECO:0007669"/>
    <property type="project" value="UniProtKB-UniRule"/>
</dbReference>